<dbReference type="SUPFAM" id="SSF52540">
    <property type="entry name" value="P-loop containing nucleoside triphosphate hydrolases"/>
    <property type="match status" value="1"/>
</dbReference>
<reference evidence="7 8" key="1">
    <citation type="submission" date="2018-11" db="EMBL/GenBank/DDBJ databases">
        <title>Genomic profiling of Staphylococcus species from a Poultry farm system in KwaZulu-Natal, South Africa.</title>
        <authorList>
            <person name="Amoako D.G."/>
            <person name="Somboro A.M."/>
            <person name="Abia A.L.K."/>
            <person name="Bester L.A."/>
            <person name="Essack S.Y."/>
        </authorList>
    </citation>
    <scope>NUCLEOTIDE SEQUENCE [LARGE SCALE GENOMIC DNA]</scope>
    <source>
        <strain evidence="7 8">SA11</strain>
    </source>
</reference>
<accession>A0A4Q7CPI3</accession>
<dbReference type="AlphaFoldDB" id="A0A4Q7CPI3"/>
<name>A0A4Q7CPI3_9STAP</name>
<dbReference type="EMBL" id="RQTE01000865">
    <property type="protein sequence ID" value="RZH96456.1"/>
    <property type="molecule type" value="Genomic_DNA"/>
</dbReference>
<evidence type="ECO:0000259" key="5">
    <source>
        <dbReference type="Pfam" id="PF00004"/>
    </source>
</evidence>
<feature type="non-terminal residue" evidence="7">
    <location>
        <position position="1"/>
    </location>
</feature>
<comment type="caution">
    <text evidence="7">The sequence shown here is derived from an EMBL/GenBank/DDBJ whole genome shotgun (WGS) entry which is preliminary data.</text>
</comment>
<dbReference type="PANTHER" id="PTHR11638:SF155">
    <property type="entry name" value="CHAPERONE PROTEIN CLPC1, CHLOROPLASTIC-LIKE"/>
    <property type="match status" value="1"/>
</dbReference>
<dbReference type="Pfam" id="PF17871">
    <property type="entry name" value="AAA_lid_9"/>
    <property type="match status" value="1"/>
</dbReference>
<proteinExistence type="predicted"/>
<dbReference type="GO" id="GO:0005524">
    <property type="term" value="F:ATP binding"/>
    <property type="evidence" value="ECO:0007669"/>
    <property type="project" value="UniProtKB-KW"/>
</dbReference>
<dbReference type="InterPro" id="IPR003959">
    <property type="entry name" value="ATPase_AAA_core"/>
</dbReference>
<sequence length="138" mass="15441">TKYRGEFEERLKQVMEESHQAGDVSLFIDELHTLIGAGGAEGAIDASNILKPALARGELQAIGATTLNEYRKHIEKDAALERRFQPVQVDEPTVEDTVAILKGLRDRYEAHHRINISDEAVEAAARLSDRYVSDRFLP</sequence>
<keyword evidence="4" id="KW-0143">Chaperone</keyword>
<evidence type="ECO:0000256" key="3">
    <source>
        <dbReference type="ARBA" id="ARBA00022840"/>
    </source>
</evidence>
<dbReference type="GO" id="GO:0006508">
    <property type="term" value="P:proteolysis"/>
    <property type="evidence" value="ECO:0007669"/>
    <property type="project" value="UniProtKB-KW"/>
</dbReference>
<dbReference type="InterPro" id="IPR041546">
    <property type="entry name" value="ClpA/ClpB_AAA_lid"/>
</dbReference>
<feature type="domain" description="ATPase AAA-type core" evidence="5">
    <location>
        <begin position="2"/>
        <end position="67"/>
    </location>
</feature>
<keyword evidence="1" id="KW-0677">Repeat</keyword>
<evidence type="ECO:0000313" key="7">
    <source>
        <dbReference type="EMBL" id="RZH96456.1"/>
    </source>
</evidence>
<dbReference type="PROSITE" id="PS00870">
    <property type="entry name" value="CLPAB_1"/>
    <property type="match status" value="1"/>
</dbReference>
<dbReference type="InterPro" id="IPR018368">
    <property type="entry name" value="ClpA/B_CS1"/>
</dbReference>
<evidence type="ECO:0000256" key="4">
    <source>
        <dbReference type="ARBA" id="ARBA00023186"/>
    </source>
</evidence>
<evidence type="ECO:0000313" key="8">
    <source>
        <dbReference type="Proteomes" id="UP000293854"/>
    </source>
</evidence>
<dbReference type="InterPro" id="IPR027417">
    <property type="entry name" value="P-loop_NTPase"/>
</dbReference>
<dbReference type="Gene3D" id="3.40.50.300">
    <property type="entry name" value="P-loop containing nucleotide triphosphate hydrolases"/>
    <property type="match status" value="2"/>
</dbReference>
<evidence type="ECO:0000256" key="2">
    <source>
        <dbReference type="ARBA" id="ARBA00022741"/>
    </source>
</evidence>
<keyword evidence="7" id="KW-0378">Hydrolase</keyword>
<dbReference type="Proteomes" id="UP000293854">
    <property type="component" value="Unassembled WGS sequence"/>
</dbReference>
<feature type="non-terminal residue" evidence="7">
    <location>
        <position position="138"/>
    </location>
</feature>
<evidence type="ECO:0000256" key="1">
    <source>
        <dbReference type="ARBA" id="ARBA00022737"/>
    </source>
</evidence>
<dbReference type="InterPro" id="IPR050130">
    <property type="entry name" value="ClpA_ClpB"/>
</dbReference>
<evidence type="ECO:0000259" key="6">
    <source>
        <dbReference type="Pfam" id="PF17871"/>
    </source>
</evidence>
<dbReference type="GO" id="GO:0016887">
    <property type="term" value="F:ATP hydrolysis activity"/>
    <property type="evidence" value="ECO:0007669"/>
    <property type="project" value="InterPro"/>
</dbReference>
<dbReference type="GO" id="GO:0005737">
    <property type="term" value="C:cytoplasm"/>
    <property type="evidence" value="ECO:0007669"/>
    <property type="project" value="TreeGrafter"/>
</dbReference>
<feature type="domain" description="ClpA/ClpB AAA lid" evidence="6">
    <location>
        <begin position="93"/>
        <end position="138"/>
    </location>
</feature>
<gene>
    <name evidence="7" type="ORF">EIG99_15565</name>
</gene>
<protein>
    <submittedName>
        <fullName evidence="7">ATP-dependent Clp protease ATP-binding subunit</fullName>
    </submittedName>
</protein>
<dbReference type="GO" id="GO:0008233">
    <property type="term" value="F:peptidase activity"/>
    <property type="evidence" value="ECO:0007669"/>
    <property type="project" value="UniProtKB-KW"/>
</dbReference>
<dbReference type="RefSeq" id="WP_130135994.1">
    <property type="nucleotide sequence ID" value="NZ_RQTE01000865.1"/>
</dbReference>
<organism evidence="7 8">
    <name type="scientific">Staphylococcus condimenti</name>
    <dbReference type="NCBI Taxonomy" id="70255"/>
    <lineage>
        <taxon>Bacteria</taxon>
        <taxon>Bacillati</taxon>
        <taxon>Bacillota</taxon>
        <taxon>Bacilli</taxon>
        <taxon>Bacillales</taxon>
        <taxon>Staphylococcaceae</taxon>
        <taxon>Staphylococcus</taxon>
    </lineage>
</organism>
<keyword evidence="3 7" id="KW-0067">ATP-binding</keyword>
<dbReference type="PANTHER" id="PTHR11638">
    <property type="entry name" value="ATP-DEPENDENT CLP PROTEASE"/>
    <property type="match status" value="1"/>
</dbReference>
<keyword evidence="7" id="KW-0645">Protease</keyword>
<keyword evidence="2" id="KW-0547">Nucleotide-binding</keyword>
<dbReference type="GO" id="GO:0034605">
    <property type="term" value="P:cellular response to heat"/>
    <property type="evidence" value="ECO:0007669"/>
    <property type="project" value="TreeGrafter"/>
</dbReference>
<dbReference type="Pfam" id="PF00004">
    <property type="entry name" value="AAA"/>
    <property type="match status" value="1"/>
</dbReference>